<name>A0ACC2AMW2_DIPCM</name>
<proteinExistence type="predicted"/>
<accession>A0ACC2AMW2</accession>
<reference evidence="2" key="1">
    <citation type="journal article" date="2024" name="Proc. Natl. Acad. Sci. U.S.A.">
        <title>Extraordinary preservation of gene collinearity over three hundred million years revealed in homosporous lycophytes.</title>
        <authorList>
            <person name="Li C."/>
            <person name="Wickell D."/>
            <person name="Kuo L.Y."/>
            <person name="Chen X."/>
            <person name="Nie B."/>
            <person name="Liao X."/>
            <person name="Peng D."/>
            <person name="Ji J."/>
            <person name="Jenkins J."/>
            <person name="Williams M."/>
            <person name="Shu S."/>
            <person name="Plott C."/>
            <person name="Barry K."/>
            <person name="Rajasekar S."/>
            <person name="Grimwood J."/>
            <person name="Han X."/>
            <person name="Sun S."/>
            <person name="Hou Z."/>
            <person name="He W."/>
            <person name="Dai G."/>
            <person name="Sun C."/>
            <person name="Schmutz J."/>
            <person name="Leebens-Mack J.H."/>
            <person name="Li F.W."/>
            <person name="Wang L."/>
        </authorList>
    </citation>
    <scope>NUCLEOTIDE SEQUENCE [LARGE SCALE GENOMIC DNA]</scope>
    <source>
        <strain evidence="2">cv. PW_Plant_1</strain>
    </source>
</reference>
<evidence type="ECO:0000313" key="2">
    <source>
        <dbReference type="Proteomes" id="UP001162992"/>
    </source>
</evidence>
<protein>
    <submittedName>
        <fullName evidence="1">Uncharacterized protein</fullName>
    </submittedName>
</protein>
<comment type="caution">
    <text evidence="1">The sequence shown here is derived from an EMBL/GenBank/DDBJ whole genome shotgun (WGS) entry which is preliminary data.</text>
</comment>
<dbReference type="EMBL" id="CM055111">
    <property type="protein sequence ID" value="KAJ7518903.1"/>
    <property type="molecule type" value="Genomic_DNA"/>
</dbReference>
<sequence length="223" mass="23292">MGFTPLNPRMILASAVLNLLAVGVIRVIMACDPDPLQDYCVTDVQSSLSINGFACKTSVSSADFSSALLTGPKSTANALGISVTLAGAANFGGLNTQGLSVARLDYGVSGLVPPHVHPRASEVLFVLKGRIYAGFVTGSNQLFAQTLKPFDIFVFPRGLVHFSVNVGKHSAISISGLNSQNPGLSLVANALFASNATIPDFILEKALKLTEAEVEKIKAAFKG</sequence>
<evidence type="ECO:0000313" key="1">
    <source>
        <dbReference type="EMBL" id="KAJ7518903.1"/>
    </source>
</evidence>
<gene>
    <name evidence="1" type="ORF">O6H91_20G014600</name>
</gene>
<dbReference type="Proteomes" id="UP001162992">
    <property type="component" value="Chromosome 20"/>
</dbReference>
<organism evidence="1 2">
    <name type="scientific">Diphasiastrum complanatum</name>
    <name type="common">Issler's clubmoss</name>
    <name type="synonym">Lycopodium complanatum</name>
    <dbReference type="NCBI Taxonomy" id="34168"/>
    <lineage>
        <taxon>Eukaryota</taxon>
        <taxon>Viridiplantae</taxon>
        <taxon>Streptophyta</taxon>
        <taxon>Embryophyta</taxon>
        <taxon>Tracheophyta</taxon>
        <taxon>Lycopodiopsida</taxon>
        <taxon>Lycopodiales</taxon>
        <taxon>Lycopodiaceae</taxon>
        <taxon>Lycopodioideae</taxon>
        <taxon>Diphasiastrum</taxon>
    </lineage>
</organism>
<keyword evidence="2" id="KW-1185">Reference proteome</keyword>